<organism evidence="2 3">
    <name type="scientific">Litchfieldia salsa</name>
    <dbReference type="NCBI Taxonomy" id="930152"/>
    <lineage>
        <taxon>Bacteria</taxon>
        <taxon>Bacillati</taxon>
        <taxon>Bacillota</taxon>
        <taxon>Bacilli</taxon>
        <taxon>Bacillales</taxon>
        <taxon>Bacillaceae</taxon>
        <taxon>Litchfieldia</taxon>
    </lineage>
</organism>
<name>A0A1H0VCR3_9BACI</name>
<evidence type="ECO:0000313" key="2">
    <source>
        <dbReference type="EMBL" id="SDP76257.1"/>
    </source>
</evidence>
<keyword evidence="1" id="KW-0472">Membrane</keyword>
<feature type="transmembrane region" description="Helical" evidence="1">
    <location>
        <begin position="74"/>
        <end position="95"/>
    </location>
</feature>
<feature type="transmembrane region" description="Helical" evidence="1">
    <location>
        <begin position="12"/>
        <end position="31"/>
    </location>
</feature>
<reference evidence="3" key="1">
    <citation type="submission" date="2016-10" db="EMBL/GenBank/DDBJ databases">
        <authorList>
            <person name="Varghese N."/>
            <person name="Submissions S."/>
        </authorList>
    </citation>
    <scope>NUCLEOTIDE SEQUENCE [LARGE SCALE GENOMIC DNA]</scope>
    <source>
        <strain evidence="3">IBRC-M10078</strain>
    </source>
</reference>
<proteinExistence type="predicted"/>
<feature type="transmembrane region" description="Helical" evidence="1">
    <location>
        <begin position="37"/>
        <end position="62"/>
    </location>
</feature>
<evidence type="ECO:0000313" key="3">
    <source>
        <dbReference type="Proteomes" id="UP000199159"/>
    </source>
</evidence>
<dbReference type="STRING" id="930152.SAMN05216565_106194"/>
<dbReference type="Proteomes" id="UP000199159">
    <property type="component" value="Unassembled WGS sequence"/>
</dbReference>
<keyword evidence="1" id="KW-0812">Transmembrane</keyword>
<evidence type="ECO:0000256" key="1">
    <source>
        <dbReference type="SAM" id="Phobius"/>
    </source>
</evidence>
<gene>
    <name evidence="2" type="ORF">SAMN05216565_106194</name>
</gene>
<accession>A0A1H0VCR3</accession>
<sequence>MKNEIVKLNLILAPLHIILGVSITLGLILTTSNVIEWALSSMVVIIQCLLILAVPNFIYFLVKRKKGWTVRNMLKSIFYPSLFYIGMAIIGLLFVSI</sequence>
<dbReference type="EMBL" id="FNJU01000006">
    <property type="protein sequence ID" value="SDP76257.1"/>
    <property type="molecule type" value="Genomic_DNA"/>
</dbReference>
<protein>
    <submittedName>
        <fullName evidence="2">Uncharacterized protein</fullName>
    </submittedName>
</protein>
<dbReference type="AlphaFoldDB" id="A0A1H0VCR3"/>
<keyword evidence="1" id="KW-1133">Transmembrane helix</keyword>
<keyword evidence="3" id="KW-1185">Reference proteome</keyword>